<dbReference type="AlphaFoldDB" id="A0A8T3YLG2"/>
<evidence type="ECO:0000313" key="1">
    <source>
        <dbReference type="EMBL" id="MBI4209908.1"/>
    </source>
</evidence>
<dbReference type="Proteomes" id="UP000732298">
    <property type="component" value="Unassembled WGS sequence"/>
</dbReference>
<protein>
    <submittedName>
        <fullName evidence="1">Uncharacterized protein</fullName>
    </submittedName>
</protein>
<proteinExistence type="predicted"/>
<reference evidence="1" key="1">
    <citation type="submission" date="2020-07" db="EMBL/GenBank/DDBJ databases">
        <title>Huge and variable diversity of episymbiotic CPR bacteria and DPANN archaea in groundwater ecosystems.</title>
        <authorList>
            <person name="He C.Y."/>
            <person name="Keren R."/>
            <person name="Whittaker M."/>
            <person name="Farag I.F."/>
            <person name="Doudna J."/>
            <person name="Cate J.H.D."/>
            <person name="Banfield J.F."/>
        </authorList>
    </citation>
    <scope>NUCLEOTIDE SEQUENCE</scope>
    <source>
        <strain evidence="1">NC_groundwater_1296_Ag_S-0.2um_52_80</strain>
    </source>
</reference>
<sequence>MTFDDEKNRFRPEFLKKDREVMEKIMANLKLKATNAFTVLTAAKNNIEKLKAGPMNPDAQKRNLQANWKTALRAYNRLITDFRGVYSEDYITMLSYTRRWANAEPGLSEFHRCYGVILEIDALAQTYK</sequence>
<evidence type="ECO:0000313" key="2">
    <source>
        <dbReference type="Proteomes" id="UP000732298"/>
    </source>
</evidence>
<organism evidence="1 2">
    <name type="scientific">Candidatus Iainarchaeum sp</name>
    <dbReference type="NCBI Taxonomy" id="3101447"/>
    <lineage>
        <taxon>Archaea</taxon>
        <taxon>Candidatus Iainarchaeota</taxon>
        <taxon>Candidatus Iainarchaeia</taxon>
        <taxon>Candidatus Iainarchaeales</taxon>
        <taxon>Candidatus Iainarchaeaceae</taxon>
        <taxon>Candidatus Iainarchaeum</taxon>
    </lineage>
</organism>
<name>A0A8T3YLG2_9ARCH</name>
<accession>A0A8T3YLG2</accession>
<dbReference type="EMBL" id="JACQPB010000002">
    <property type="protein sequence ID" value="MBI4209908.1"/>
    <property type="molecule type" value="Genomic_DNA"/>
</dbReference>
<gene>
    <name evidence="1" type="ORF">HY544_00150</name>
</gene>
<comment type="caution">
    <text evidence="1">The sequence shown here is derived from an EMBL/GenBank/DDBJ whole genome shotgun (WGS) entry which is preliminary data.</text>
</comment>